<name>A0A5J4URV3_9EUKA</name>
<sequence>MCSNCLAKGAICAGCQYEICQACCNECEACQQKLCTACVNIGQSCGYCENSMCKSCSKELSALDVINGLVKNVLDNAKTANRNTAPIVGMLMRNAAIVVRANASSSLQNAAFVKRDLARIVSNNARNVINQCAKDVFQKELSVQVVSLIFVKFVANRNVKHVKRNGVKTARLTILCALVARIKRVKAALENARNVRITHVRDAFDSAMDVREHYAKDVNRIAIVMDVVIMYALTVSNNAQHARKKSATNVWTLGLNVVSATSKPVRDASDYVRNATNNFSVRIANRKSAKNVWISKLIVLSATSRHIYAATKSARNVQINFAKNVFLLAVNAKDAIRLFVLIVSSSNANHAHHYCAPIIHSQKTNAIDAVSRYAIIAVINAANATITFVGSAILAVNVLDVTNISVKIAPRIAPSVKDKFAKSVQIKESNASHATRQLVRIALENVTNAATHSVRNAFQMEQNVKVVIIISALIASYNVLYVKERCVMSV</sequence>
<protein>
    <submittedName>
        <fullName evidence="1">Uncharacterized protein</fullName>
    </submittedName>
</protein>
<accession>A0A5J4URV3</accession>
<dbReference type="Proteomes" id="UP000324800">
    <property type="component" value="Unassembled WGS sequence"/>
</dbReference>
<dbReference type="EMBL" id="SNRW01013012">
    <property type="protein sequence ID" value="KAA6373119.1"/>
    <property type="molecule type" value="Genomic_DNA"/>
</dbReference>
<dbReference type="AlphaFoldDB" id="A0A5J4URV3"/>
<evidence type="ECO:0000313" key="2">
    <source>
        <dbReference type="Proteomes" id="UP000324800"/>
    </source>
</evidence>
<organism evidence="1 2">
    <name type="scientific">Streblomastix strix</name>
    <dbReference type="NCBI Taxonomy" id="222440"/>
    <lineage>
        <taxon>Eukaryota</taxon>
        <taxon>Metamonada</taxon>
        <taxon>Preaxostyla</taxon>
        <taxon>Oxymonadida</taxon>
        <taxon>Streblomastigidae</taxon>
        <taxon>Streblomastix</taxon>
    </lineage>
</organism>
<reference evidence="1 2" key="1">
    <citation type="submission" date="2019-03" db="EMBL/GenBank/DDBJ databases">
        <title>Single cell metagenomics reveals metabolic interactions within the superorganism composed of flagellate Streblomastix strix and complex community of Bacteroidetes bacteria on its surface.</title>
        <authorList>
            <person name="Treitli S.C."/>
            <person name="Kolisko M."/>
            <person name="Husnik F."/>
            <person name="Keeling P."/>
            <person name="Hampl V."/>
        </authorList>
    </citation>
    <scope>NUCLEOTIDE SEQUENCE [LARGE SCALE GENOMIC DNA]</scope>
    <source>
        <strain evidence="1">ST1C</strain>
    </source>
</reference>
<comment type="caution">
    <text evidence="1">The sequence shown here is derived from an EMBL/GenBank/DDBJ whole genome shotgun (WGS) entry which is preliminary data.</text>
</comment>
<proteinExistence type="predicted"/>
<gene>
    <name evidence="1" type="ORF">EZS28_031355</name>
</gene>
<evidence type="ECO:0000313" key="1">
    <source>
        <dbReference type="EMBL" id="KAA6373119.1"/>
    </source>
</evidence>